<dbReference type="EMBL" id="AMQN01011903">
    <property type="status" value="NOT_ANNOTATED_CDS"/>
    <property type="molecule type" value="Genomic_DNA"/>
</dbReference>
<dbReference type="EnsemblMetazoa" id="CapteT190078">
    <property type="protein sequence ID" value="CapteP190078"/>
    <property type="gene ID" value="CapteG190078"/>
</dbReference>
<reference evidence="2" key="3">
    <citation type="submission" date="2015-06" db="UniProtKB">
        <authorList>
            <consortium name="EnsemblMetazoa"/>
        </authorList>
    </citation>
    <scope>IDENTIFICATION</scope>
</reference>
<accession>R7TV26</accession>
<proteinExistence type="predicted"/>
<evidence type="ECO:0000313" key="2">
    <source>
        <dbReference type="EnsemblMetazoa" id="CapteP190078"/>
    </source>
</evidence>
<sequence>MKYPSCFDGIGLFAVEEKLMVKEDAIPSIDPPRKFPLALKERLKTELEHMERQGVIRRAITDETNAHAARKIREKADPHWSPVCIEEMKAFRLHQHQTLHEHPEPPTQRHVLVAGFRL</sequence>
<dbReference type="STRING" id="283909.R7TV26"/>
<keyword evidence="3" id="KW-1185">Reference proteome</keyword>
<evidence type="ECO:0000313" key="1">
    <source>
        <dbReference type="EMBL" id="ELT95296.1"/>
    </source>
</evidence>
<dbReference type="Proteomes" id="UP000014760">
    <property type="component" value="Unassembled WGS sequence"/>
</dbReference>
<protein>
    <submittedName>
        <fullName evidence="1 2">Uncharacterized protein</fullName>
    </submittedName>
</protein>
<evidence type="ECO:0000313" key="3">
    <source>
        <dbReference type="Proteomes" id="UP000014760"/>
    </source>
</evidence>
<dbReference type="EMBL" id="KB309171">
    <property type="protein sequence ID" value="ELT95296.1"/>
    <property type="molecule type" value="Genomic_DNA"/>
</dbReference>
<dbReference type="OrthoDB" id="6114545at2759"/>
<dbReference type="HOGENOM" id="CLU_2075382_0_0_1"/>
<gene>
    <name evidence="1" type="ORF">CAPTEDRAFT_190078</name>
</gene>
<organism evidence="1">
    <name type="scientific">Capitella teleta</name>
    <name type="common">Polychaete worm</name>
    <dbReference type="NCBI Taxonomy" id="283909"/>
    <lineage>
        <taxon>Eukaryota</taxon>
        <taxon>Metazoa</taxon>
        <taxon>Spiralia</taxon>
        <taxon>Lophotrochozoa</taxon>
        <taxon>Annelida</taxon>
        <taxon>Polychaeta</taxon>
        <taxon>Sedentaria</taxon>
        <taxon>Scolecida</taxon>
        <taxon>Capitellidae</taxon>
        <taxon>Capitella</taxon>
    </lineage>
</organism>
<dbReference type="AlphaFoldDB" id="R7TV26"/>
<reference evidence="1 3" key="2">
    <citation type="journal article" date="2013" name="Nature">
        <title>Insights into bilaterian evolution from three spiralian genomes.</title>
        <authorList>
            <person name="Simakov O."/>
            <person name="Marletaz F."/>
            <person name="Cho S.J."/>
            <person name="Edsinger-Gonzales E."/>
            <person name="Havlak P."/>
            <person name="Hellsten U."/>
            <person name="Kuo D.H."/>
            <person name="Larsson T."/>
            <person name="Lv J."/>
            <person name="Arendt D."/>
            <person name="Savage R."/>
            <person name="Osoegawa K."/>
            <person name="de Jong P."/>
            <person name="Grimwood J."/>
            <person name="Chapman J.A."/>
            <person name="Shapiro H."/>
            <person name="Aerts A."/>
            <person name="Otillar R.P."/>
            <person name="Terry A.Y."/>
            <person name="Boore J.L."/>
            <person name="Grigoriev I.V."/>
            <person name="Lindberg D.R."/>
            <person name="Seaver E.C."/>
            <person name="Weisblat D.A."/>
            <person name="Putnam N.H."/>
            <person name="Rokhsar D.S."/>
        </authorList>
    </citation>
    <scope>NUCLEOTIDE SEQUENCE</scope>
    <source>
        <strain evidence="1 3">I ESC-2004</strain>
    </source>
</reference>
<name>R7TV26_CAPTE</name>
<reference evidence="3" key="1">
    <citation type="submission" date="2012-12" db="EMBL/GenBank/DDBJ databases">
        <authorList>
            <person name="Hellsten U."/>
            <person name="Grimwood J."/>
            <person name="Chapman J.A."/>
            <person name="Shapiro H."/>
            <person name="Aerts A."/>
            <person name="Otillar R.P."/>
            <person name="Terry A.Y."/>
            <person name="Boore J.L."/>
            <person name="Simakov O."/>
            <person name="Marletaz F."/>
            <person name="Cho S.-J."/>
            <person name="Edsinger-Gonzales E."/>
            <person name="Havlak P."/>
            <person name="Kuo D.-H."/>
            <person name="Larsson T."/>
            <person name="Lv J."/>
            <person name="Arendt D."/>
            <person name="Savage R."/>
            <person name="Osoegawa K."/>
            <person name="de Jong P."/>
            <person name="Lindberg D.R."/>
            <person name="Seaver E.C."/>
            <person name="Weisblat D.A."/>
            <person name="Putnam N.H."/>
            <person name="Grigoriev I.V."/>
            <person name="Rokhsar D.S."/>
        </authorList>
    </citation>
    <scope>NUCLEOTIDE SEQUENCE</scope>
    <source>
        <strain evidence="3">I ESC-2004</strain>
    </source>
</reference>